<reference evidence="3 4" key="1">
    <citation type="journal article" date="2020" name="IScience">
        <title>Genome Sequencing of the Endangered Kingdonia uniflora (Circaeasteraceae, Ranunculales) Reveals Potential Mechanisms of Evolutionary Specialization.</title>
        <authorList>
            <person name="Sun Y."/>
            <person name="Deng T."/>
            <person name="Zhang A."/>
            <person name="Moore M.J."/>
            <person name="Landis J.B."/>
            <person name="Lin N."/>
            <person name="Zhang H."/>
            <person name="Zhang X."/>
            <person name="Huang J."/>
            <person name="Zhang X."/>
            <person name="Sun H."/>
            <person name="Wang H."/>
        </authorList>
    </citation>
    <scope>NUCLEOTIDE SEQUENCE [LARGE SCALE GENOMIC DNA]</scope>
    <source>
        <strain evidence="3">TB1705</strain>
        <tissue evidence="3">Leaf</tissue>
    </source>
</reference>
<dbReference type="PANTHER" id="PTHR33122">
    <property type="entry name" value="LIPID BINDING PROTEIN-RELATED"/>
    <property type="match status" value="1"/>
</dbReference>
<dbReference type="SUPFAM" id="SSF47699">
    <property type="entry name" value="Bifunctional inhibitor/lipid-transfer protein/seed storage 2S albumin"/>
    <property type="match status" value="1"/>
</dbReference>
<feature type="signal peptide" evidence="1">
    <location>
        <begin position="1"/>
        <end position="27"/>
    </location>
</feature>
<feature type="domain" description="Bifunctional inhibitor/plant lipid transfer protein/seed storage helical" evidence="2">
    <location>
        <begin position="33"/>
        <end position="112"/>
    </location>
</feature>
<keyword evidence="4" id="KW-1185">Reference proteome</keyword>
<dbReference type="InterPro" id="IPR036312">
    <property type="entry name" value="Bifun_inhib/LTP/seed_sf"/>
</dbReference>
<dbReference type="SMART" id="SM00499">
    <property type="entry name" value="AAI"/>
    <property type="match status" value="1"/>
</dbReference>
<name>A0A7J7LQS7_9MAGN</name>
<keyword evidence="1" id="KW-0732">Signal</keyword>
<accession>A0A7J7LQS7</accession>
<sequence length="113" mass="12122">MAKINSNALVLGVVLVVALMMMGGAQAKTYMLCNSNLYDFKPCLPSVRGPNPSPPTRACCNFVRSVDMPCLCKYKKNLPALGDAELIMGLPQKCGLPAPPENEIFPSGSFNTE</sequence>
<organism evidence="3 4">
    <name type="scientific">Kingdonia uniflora</name>
    <dbReference type="NCBI Taxonomy" id="39325"/>
    <lineage>
        <taxon>Eukaryota</taxon>
        <taxon>Viridiplantae</taxon>
        <taxon>Streptophyta</taxon>
        <taxon>Embryophyta</taxon>
        <taxon>Tracheophyta</taxon>
        <taxon>Spermatophyta</taxon>
        <taxon>Magnoliopsida</taxon>
        <taxon>Ranunculales</taxon>
        <taxon>Circaeasteraceae</taxon>
        <taxon>Kingdonia</taxon>
    </lineage>
</organism>
<dbReference type="Proteomes" id="UP000541444">
    <property type="component" value="Unassembled WGS sequence"/>
</dbReference>
<dbReference type="OrthoDB" id="656626at2759"/>
<dbReference type="PANTHER" id="PTHR33122:SF60">
    <property type="entry name" value="LIPID-TRANSFER PROTEIN DIR1-RELATED"/>
    <property type="match status" value="1"/>
</dbReference>
<gene>
    <name evidence="3" type="ORF">GIB67_013354</name>
</gene>
<dbReference type="AlphaFoldDB" id="A0A7J7LQS7"/>
<dbReference type="InterPro" id="IPR039265">
    <property type="entry name" value="DIR1-like"/>
</dbReference>
<comment type="caution">
    <text evidence="3">The sequence shown here is derived from an EMBL/GenBank/DDBJ whole genome shotgun (WGS) entry which is preliminary data.</text>
</comment>
<dbReference type="GO" id="GO:0009627">
    <property type="term" value="P:systemic acquired resistance"/>
    <property type="evidence" value="ECO:0007669"/>
    <property type="project" value="InterPro"/>
</dbReference>
<evidence type="ECO:0000313" key="3">
    <source>
        <dbReference type="EMBL" id="KAF6145003.1"/>
    </source>
</evidence>
<dbReference type="InterPro" id="IPR044741">
    <property type="entry name" value="NsLTP-like"/>
</dbReference>
<evidence type="ECO:0000313" key="4">
    <source>
        <dbReference type="Proteomes" id="UP000541444"/>
    </source>
</evidence>
<dbReference type="CDD" id="cd04660">
    <property type="entry name" value="nsLTP_like"/>
    <property type="match status" value="1"/>
</dbReference>
<dbReference type="Gene3D" id="1.10.110.10">
    <property type="entry name" value="Plant lipid-transfer and hydrophobic proteins"/>
    <property type="match status" value="1"/>
</dbReference>
<evidence type="ECO:0000256" key="1">
    <source>
        <dbReference type="SAM" id="SignalP"/>
    </source>
</evidence>
<evidence type="ECO:0000259" key="2">
    <source>
        <dbReference type="SMART" id="SM00499"/>
    </source>
</evidence>
<dbReference type="Pfam" id="PF14368">
    <property type="entry name" value="LTP_2"/>
    <property type="match status" value="1"/>
</dbReference>
<proteinExistence type="predicted"/>
<dbReference type="GO" id="GO:0005504">
    <property type="term" value="F:fatty acid binding"/>
    <property type="evidence" value="ECO:0007669"/>
    <property type="project" value="InterPro"/>
</dbReference>
<dbReference type="InterPro" id="IPR016140">
    <property type="entry name" value="Bifunc_inhib/LTP/seed_store"/>
</dbReference>
<protein>
    <recommendedName>
        <fullName evidence="2">Bifunctional inhibitor/plant lipid transfer protein/seed storage helical domain-containing protein</fullName>
    </recommendedName>
</protein>
<feature type="chain" id="PRO_5029588446" description="Bifunctional inhibitor/plant lipid transfer protein/seed storage helical domain-containing protein" evidence="1">
    <location>
        <begin position="28"/>
        <end position="113"/>
    </location>
</feature>
<dbReference type="EMBL" id="JACGCM010002086">
    <property type="protein sequence ID" value="KAF6145003.1"/>
    <property type="molecule type" value="Genomic_DNA"/>
</dbReference>